<dbReference type="AlphaFoldDB" id="A0A4C2A0S8"/>
<dbReference type="OrthoDB" id="7460492at2759"/>
<name>A0A4C2A0S8_EUMVA</name>
<feature type="region of interest" description="Disordered" evidence="1">
    <location>
        <begin position="1"/>
        <end position="25"/>
    </location>
</feature>
<organism evidence="2 3">
    <name type="scientific">Eumeta variegata</name>
    <name type="common">Bagworm moth</name>
    <name type="synonym">Eumeta japonica</name>
    <dbReference type="NCBI Taxonomy" id="151549"/>
    <lineage>
        <taxon>Eukaryota</taxon>
        <taxon>Metazoa</taxon>
        <taxon>Ecdysozoa</taxon>
        <taxon>Arthropoda</taxon>
        <taxon>Hexapoda</taxon>
        <taxon>Insecta</taxon>
        <taxon>Pterygota</taxon>
        <taxon>Neoptera</taxon>
        <taxon>Endopterygota</taxon>
        <taxon>Lepidoptera</taxon>
        <taxon>Glossata</taxon>
        <taxon>Ditrysia</taxon>
        <taxon>Tineoidea</taxon>
        <taxon>Psychidae</taxon>
        <taxon>Oiketicinae</taxon>
        <taxon>Eumeta</taxon>
    </lineage>
</organism>
<keyword evidence="3" id="KW-1185">Reference proteome</keyword>
<protein>
    <submittedName>
        <fullName evidence="2">Uncharacterized protein</fullName>
    </submittedName>
</protein>
<gene>
    <name evidence="2" type="ORF">EVAR_103643_1</name>
</gene>
<evidence type="ECO:0000256" key="1">
    <source>
        <dbReference type="SAM" id="MobiDB-lite"/>
    </source>
</evidence>
<sequence>MDRSLASSFPRHAAPGHQWNQRRRATLTRPSVSGRSFHEFSESDVAYSLPLHLTNSVSYVVYTVSSEEYLKMYGTRCRIRYYYVYHSAARNNTSPPFTANSMLALLQEAINNVQPEDLSKVVNKTERDIMSDWDRDIDIDNIMESSLIIFVTDSDDEFSDNSDVSDSAMSLDE</sequence>
<evidence type="ECO:0000313" key="3">
    <source>
        <dbReference type="Proteomes" id="UP000299102"/>
    </source>
</evidence>
<evidence type="ECO:0000313" key="2">
    <source>
        <dbReference type="EMBL" id="GBP92763.1"/>
    </source>
</evidence>
<reference evidence="2 3" key="1">
    <citation type="journal article" date="2019" name="Commun. Biol.">
        <title>The bagworm genome reveals a unique fibroin gene that provides high tensile strength.</title>
        <authorList>
            <person name="Kono N."/>
            <person name="Nakamura H."/>
            <person name="Ohtoshi R."/>
            <person name="Tomita M."/>
            <person name="Numata K."/>
            <person name="Arakawa K."/>
        </authorList>
    </citation>
    <scope>NUCLEOTIDE SEQUENCE [LARGE SCALE GENOMIC DNA]</scope>
</reference>
<proteinExistence type="predicted"/>
<dbReference type="EMBL" id="BGZK01002307">
    <property type="protein sequence ID" value="GBP92763.1"/>
    <property type="molecule type" value="Genomic_DNA"/>
</dbReference>
<accession>A0A4C2A0S8</accession>
<dbReference type="Proteomes" id="UP000299102">
    <property type="component" value="Unassembled WGS sequence"/>
</dbReference>
<comment type="caution">
    <text evidence="2">The sequence shown here is derived from an EMBL/GenBank/DDBJ whole genome shotgun (WGS) entry which is preliminary data.</text>
</comment>